<gene>
    <name evidence="1" type="ORF">LVJ94_40935</name>
</gene>
<name>A0ABZ2LIQ9_9BACT</name>
<reference evidence="1" key="1">
    <citation type="submission" date="2021-12" db="EMBL/GenBank/DDBJ databases">
        <title>Discovery of the Pendulisporaceae a myxobacterial family with distinct sporulation behavior and unique specialized metabolism.</title>
        <authorList>
            <person name="Garcia R."/>
            <person name="Popoff A."/>
            <person name="Bader C.D."/>
            <person name="Loehr J."/>
            <person name="Walesch S."/>
            <person name="Walt C."/>
            <person name="Boldt J."/>
            <person name="Bunk B."/>
            <person name="Haeckl F.J.F.P.J."/>
            <person name="Gunesch A.P."/>
            <person name="Birkelbach J."/>
            <person name="Nuebel U."/>
            <person name="Pietschmann T."/>
            <person name="Bach T."/>
            <person name="Mueller R."/>
        </authorList>
    </citation>
    <scope>NUCLEOTIDE SEQUENCE</scope>
    <source>
        <strain evidence="1">MSr11367</strain>
    </source>
</reference>
<dbReference type="RefSeq" id="WP_394840498.1">
    <property type="nucleotide sequence ID" value="NZ_CP089929.1"/>
</dbReference>
<sequence>MRQPTLYEVAGDHVQIEKAAVVGHEHVAFARIEIRQSIQSVDVTQVPNGRLDPIGANDALQPSQRFVEGSRLEAFTNEPDLSAFERAQEISAGAEQVEWLGSTPDSRVSGFAS</sequence>
<organism evidence="1 2">
    <name type="scientific">Pendulispora rubella</name>
    <dbReference type="NCBI Taxonomy" id="2741070"/>
    <lineage>
        <taxon>Bacteria</taxon>
        <taxon>Pseudomonadati</taxon>
        <taxon>Myxococcota</taxon>
        <taxon>Myxococcia</taxon>
        <taxon>Myxococcales</taxon>
        <taxon>Sorangiineae</taxon>
        <taxon>Pendulisporaceae</taxon>
        <taxon>Pendulispora</taxon>
    </lineage>
</organism>
<proteinExistence type="predicted"/>
<evidence type="ECO:0000313" key="2">
    <source>
        <dbReference type="Proteomes" id="UP001374803"/>
    </source>
</evidence>
<protein>
    <submittedName>
        <fullName evidence="1">Uncharacterized protein</fullName>
    </submittedName>
</protein>
<dbReference type="EMBL" id="CP089983">
    <property type="protein sequence ID" value="WXB10839.1"/>
    <property type="molecule type" value="Genomic_DNA"/>
</dbReference>
<evidence type="ECO:0000313" key="1">
    <source>
        <dbReference type="EMBL" id="WXB10839.1"/>
    </source>
</evidence>
<dbReference type="Proteomes" id="UP001374803">
    <property type="component" value="Chromosome"/>
</dbReference>
<accession>A0ABZ2LIQ9</accession>
<keyword evidence="2" id="KW-1185">Reference proteome</keyword>